<dbReference type="NCBIfam" id="NF003509">
    <property type="entry name" value="PRK05174.1"/>
    <property type="match status" value="1"/>
</dbReference>
<dbReference type="GO" id="GO:0016853">
    <property type="term" value="F:isomerase activity"/>
    <property type="evidence" value="ECO:0007669"/>
    <property type="project" value="UniProtKB-KW"/>
</dbReference>
<evidence type="ECO:0000256" key="12">
    <source>
        <dbReference type="ARBA" id="ARBA00023239"/>
    </source>
</evidence>
<evidence type="ECO:0000313" key="14">
    <source>
        <dbReference type="EMBL" id="RZO28886.1"/>
    </source>
</evidence>
<evidence type="ECO:0000256" key="4">
    <source>
        <dbReference type="ARBA" id="ARBA00006714"/>
    </source>
</evidence>
<keyword evidence="12 14" id="KW-0456">Lyase</keyword>
<evidence type="ECO:0000256" key="11">
    <source>
        <dbReference type="ARBA" id="ARBA00023235"/>
    </source>
</evidence>
<dbReference type="InterPro" id="IPR029069">
    <property type="entry name" value="HotDog_dom_sf"/>
</dbReference>
<evidence type="ECO:0000256" key="13">
    <source>
        <dbReference type="NCBIfam" id="TIGR01749"/>
    </source>
</evidence>
<keyword evidence="9" id="KW-0443">Lipid metabolism</keyword>
<dbReference type="Pfam" id="PF07977">
    <property type="entry name" value="FabA"/>
    <property type="match status" value="1"/>
</dbReference>
<comment type="pathway">
    <text evidence="3">Lipid metabolism; fatty acid biosynthesis.</text>
</comment>
<dbReference type="EMBL" id="SHBJ01000006">
    <property type="protein sequence ID" value="RZO28886.1"/>
    <property type="molecule type" value="Genomic_DNA"/>
</dbReference>
<comment type="similarity">
    <text evidence="4">Belongs to the thioester dehydratase family. FabA subfamily.</text>
</comment>
<dbReference type="EC" id="4.2.1.59" evidence="13"/>
<accession>A0A520N603</accession>
<dbReference type="InterPro" id="IPR010083">
    <property type="entry name" value="FabA"/>
</dbReference>
<keyword evidence="7" id="KW-0444">Lipid biosynthesis</keyword>
<evidence type="ECO:0000256" key="5">
    <source>
        <dbReference type="ARBA" id="ARBA00011738"/>
    </source>
</evidence>
<evidence type="ECO:0000313" key="15">
    <source>
        <dbReference type="Proteomes" id="UP000315283"/>
    </source>
</evidence>
<evidence type="ECO:0000256" key="8">
    <source>
        <dbReference type="ARBA" id="ARBA00022832"/>
    </source>
</evidence>
<dbReference type="PANTHER" id="PTHR30272:SF8">
    <property type="entry name" value="3-HYDROXYDECANOYL-[ACYL-CARRIER-PROTEIN] DEHYDRATASE"/>
    <property type="match status" value="1"/>
</dbReference>
<keyword evidence="11 14" id="KW-0413">Isomerase</keyword>
<name>A0A520N603_9GAMM</name>
<dbReference type="SUPFAM" id="SSF54637">
    <property type="entry name" value="Thioesterase/thiol ester dehydrase-isomerase"/>
    <property type="match status" value="1"/>
</dbReference>
<dbReference type="Proteomes" id="UP000315283">
    <property type="component" value="Unassembled WGS sequence"/>
</dbReference>
<evidence type="ECO:0000256" key="9">
    <source>
        <dbReference type="ARBA" id="ARBA00023098"/>
    </source>
</evidence>
<evidence type="ECO:0000256" key="2">
    <source>
        <dbReference type="ARBA" id="ARBA00004496"/>
    </source>
</evidence>
<protein>
    <recommendedName>
        <fullName evidence="13">3-hydroxyacyl-[acyl-carrier-protein] dehydratase FabA</fullName>
        <ecNumber evidence="13">4.2.1.59</ecNumber>
    </recommendedName>
</protein>
<evidence type="ECO:0000256" key="1">
    <source>
        <dbReference type="ARBA" id="ARBA00001055"/>
    </source>
</evidence>
<keyword evidence="6" id="KW-0963">Cytoplasm</keyword>
<sequence>MTFNQKNHYKKDELVACSNGELFTKDGDGRLPSDQMLMFDEIINIDDHSGSHNNGSIEAILHVKPDLWFFDCHFKEDPVMPGCLGLDAMWQLLGFYLLWTGLPGIGRALGADNIKFFGQVLPSAKIVTYRLDIKRVINRGAIVGLADGEMYVDGKKIYTAEKLKVGLFKDPSNF</sequence>
<dbReference type="PANTHER" id="PTHR30272">
    <property type="entry name" value="3-HYDROXYACYL-[ACYL-CARRIER-PROTEIN] DEHYDRATASE"/>
    <property type="match status" value="1"/>
</dbReference>
<dbReference type="UniPathway" id="UPA00094"/>
<proteinExistence type="inferred from homology"/>
<keyword evidence="8" id="KW-0276">Fatty acid metabolism</keyword>
<gene>
    <name evidence="14" type="primary">fabA</name>
    <name evidence="14" type="ORF">EVA97_01340</name>
</gene>
<dbReference type="Gene3D" id="3.10.129.10">
    <property type="entry name" value="Hotdog Thioesterase"/>
    <property type="match status" value="1"/>
</dbReference>
<reference evidence="14 15" key="1">
    <citation type="submission" date="2019-02" db="EMBL/GenBank/DDBJ databases">
        <title>Prokaryotic population dynamics and viral predation in marine succession experiment using metagenomics: the confinement effect.</title>
        <authorList>
            <person name="Haro-Moreno J.M."/>
            <person name="Rodriguez-Valera F."/>
            <person name="Lopez-Perez M."/>
        </authorList>
    </citation>
    <scope>NUCLEOTIDE SEQUENCE [LARGE SCALE GENOMIC DNA]</scope>
    <source>
        <strain evidence="14">MED-G164</strain>
    </source>
</reference>
<comment type="caution">
    <text evidence="14">The sequence shown here is derived from an EMBL/GenBank/DDBJ whole genome shotgun (WGS) entry which is preliminary data.</text>
</comment>
<evidence type="ECO:0000256" key="7">
    <source>
        <dbReference type="ARBA" id="ARBA00022516"/>
    </source>
</evidence>
<dbReference type="GO" id="GO:0006633">
    <property type="term" value="P:fatty acid biosynthetic process"/>
    <property type="evidence" value="ECO:0007669"/>
    <property type="project" value="UniProtKB-UniRule"/>
</dbReference>
<dbReference type="InterPro" id="IPR013114">
    <property type="entry name" value="FabA_FabZ"/>
</dbReference>
<comment type="catalytic activity">
    <reaction evidence="1">
        <text>a (3R)-hydroxyacyl-[ACP] = a (2E)-enoyl-[ACP] + H2O</text>
        <dbReference type="Rhea" id="RHEA:13097"/>
        <dbReference type="Rhea" id="RHEA-COMP:9925"/>
        <dbReference type="Rhea" id="RHEA-COMP:9945"/>
        <dbReference type="ChEBI" id="CHEBI:15377"/>
        <dbReference type="ChEBI" id="CHEBI:78784"/>
        <dbReference type="ChEBI" id="CHEBI:78827"/>
        <dbReference type="EC" id="4.2.1.59"/>
    </reaction>
</comment>
<evidence type="ECO:0000256" key="10">
    <source>
        <dbReference type="ARBA" id="ARBA00023160"/>
    </source>
</evidence>
<evidence type="ECO:0000256" key="3">
    <source>
        <dbReference type="ARBA" id="ARBA00005194"/>
    </source>
</evidence>
<evidence type="ECO:0000256" key="6">
    <source>
        <dbReference type="ARBA" id="ARBA00022490"/>
    </source>
</evidence>
<dbReference type="GO" id="GO:0005737">
    <property type="term" value="C:cytoplasm"/>
    <property type="evidence" value="ECO:0007669"/>
    <property type="project" value="UniProtKB-SubCell"/>
</dbReference>
<dbReference type="NCBIfam" id="TIGR01749">
    <property type="entry name" value="fabA"/>
    <property type="match status" value="1"/>
</dbReference>
<dbReference type="AlphaFoldDB" id="A0A520N603"/>
<comment type="subunit">
    <text evidence="5">Homodimer.</text>
</comment>
<organism evidence="14 15">
    <name type="scientific">SAR86 cluster bacterium</name>
    <dbReference type="NCBI Taxonomy" id="2030880"/>
    <lineage>
        <taxon>Bacteria</taxon>
        <taxon>Pseudomonadati</taxon>
        <taxon>Pseudomonadota</taxon>
        <taxon>Gammaproteobacteria</taxon>
        <taxon>SAR86 cluster</taxon>
    </lineage>
</organism>
<comment type="subcellular location">
    <subcellularLocation>
        <location evidence="2">Cytoplasm</location>
    </subcellularLocation>
</comment>
<dbReference type="GO" id="GO:0019171">
    <property type="term" value="F:(3R)-hydroxyacyl-[acyl-carrier-protein] dehydratase activity"/>
    <property type="evidence" value="ECO:0007669"/>
    <property type="project" value="UniProtKB-UniRule"/>
</dbReference>
<keyword evidence="10" id="KW-0275">Fatty acid biosynthesis</keyword>